<dbReference type="VEuPathDB" id="CryptoDB:Chro.50121"/>
<dbReference type="VEuPathDB" id="CryptoDB:GY17_00001446"/>
<reference evidence="2 3" key="1">
    <citation type="submission" date="2014-11" db="EMBL/GenBank/DDBJ databases">
        <title>Comparative genomic analysis of Cryptosporidium hominis reveals occurrence of genetic recombination in virulent subtypes.</title>
        <authorList>
            <person name="Guo Y."/>
            <person name="Tang K."/>
            <person name="Frace M."/>
            <person name="Li N."/>
            <person name="Roellig D.M."/>
            <person name="Sammons S."/>
            <person name="Knipe K."/>
            <person name="Rowe L."/>
            <person name="Feng Y."/>
            <person name="Xiao L."/>
        </authorList>
    </citation>
    <scope>NUCLEOTIDE SEQUENCE [LARGE SCALE GENOMIC DNA]</scope>
    <source>
        <strain evidence="2">30976</strain>
    </source>
</reference>
<name>A0A0S4THL7_CRYHO</name>
<evidence type="ECO:0000313" key="3">
    <source>
        <dbReference type="Proteomes" id="UP001429100"/>
    </source>
</evidence>
<reference evidence="1" key="2">
    <citation type="submission" date="2015-08" db="EMBL/GenBank/DDBJ databases">
        <authorList>
            <person name="Babu N.S."/>
            <person name="Beckwith C.J."/>
            <person name="Beseler K.G."/>
            <person name="Brison A."/>
            <person name="Carone J.V."/>
            <person name="Caskin T.P."/>
            <person name="Diamond M."/>
            <person name="Durham M.E."/>
            <person name="Foxe J.M."/>
            <person name="Go M."/>
            <person name="Henderson B.A."/>
            <person name="Jones I.B."/>
            <person name="McGettigan J.A."/>
            <person name="Micheletti S.J."/>
            <person name="Nasrallah M.E."/>
            <person name="Ortiz D."/>
            <person name="Piller C.R."/>
            <person name="Privatt S.R."/>
            <person name="Schneider S.L."/>
            <person name="Sharp S."/>
            <person name="Smith T.C."/>
            <person name="Stanton J.D."/>
            <person name="Ullery H.E."/>
            <person name="Wilson R.J."/>
            <person name="Serrano M.G."/>
            <person name="Buck G."/>
            <person name="Lee V."/>
            <person name="Wang Y."/>
            <person name="Carvalho R."/>
            <person name="Voegtly L."/>
            <person name="Shi R."/>
            <person name="Duckworth R."/>
            <person name="Johnson A."/>
            <person name="Loviza R."/>
            <person name="Walstead R."/>
            <person name="Shah Z."/>
            <person name="Kiflezghi M."/>
            <person name="Wade K."/>
            <person name="Ball S.L."/>
            <person name="Bradley K.W."/>
            <person name="Asai D.J."/>
            <person name="Bowman C.A."/>
            <person name="Russell D.A."/>
            <person name="Pope W.H."/>
            <person name="Jacobs-Sera D."/>
            <person name="Hendrix R.W."/>
            <person name="Hatfull G.F."/>
        </authorList>
    </citation>
    <scope>NUCLEOTIDE SEQUENCE [LARGE SCALE GENOMIC DNA]</scope>
</reference>
<proteinExistence type="predicted"/>
<keyword evidence="3" id="KW-1185">Reference proteome</keyword>
<accession>A0A0S4THL7</accession>
<dbReference type="VEuPathDB" id="CryptoDB:CHUDEA5_2570"/>
<dbReference type="Proteomes" id="UP000199752">
    <property type="component" value="Chromosome 5"/>
</dbReference>
<dbReference type="VEuPathDB" id="CryptoDB:ChTU502y2012_392g0040"/>
<evidence type="ECO:0000313" key="1">
    <source>
        <dbReference type="EMBL" id="CUV06245.1"/>
    </source>
</evidence>
<evidence type="ECO:0000313" key="2">
    <source>
        <dbReference type="EMBL" id="PPS96899.1"/>
    </source>
</evidence>
<gene>
    <name evidence="1" type="ORF">CHUDEA5_2570</name>
    <name evidence="2" type="ORF">GY17_00001446</name>
</gene>
<sequence>MEARAIQIYKPVNKNEVRLVYRIKNSSVSGENGRHQKSYSFNKYGEENAWNMARDAFKFINNNNKLPFDFSDPWKMKLINKRGRKSLSYNGSSINEQNSPSVTSNKRLASLKNELYSENLIERNVTASNNNAANHSPPSISSVKYSSLKGHYNNIDSSSSPVSPEVSPNFVFKFENNFSDLDMKSNHKDYHLPSSSYLYLLATAATEIFEKQEVASAEKNVVALDNSNDFLQESNDDLKKAATSQSKVENVGFDTSLIHQVIQFNHQNQSKSTNLNQSWSSTASSSSPTLSQVLLPEIPKIMLNPDSYFKLANMPYYNVPLYFNNQPSNQYHPALINNINQNIMLLDPSLSYLSSKNNSNLSTIQIPK</sequence>
<dbReference type="EMBL" id="LN877951">
    <property type="protein sequence ID" value="CUV06245.1"/>
    <property type="molecule type" value="Genomic_DNA"/>
</dbReference>
<organism evidence="1">
    <name type="scientific">Cryptosporidium hominis</name>
    <dbReference type="NCBI Taxonomy" id="237895"/>
    <lineage>
        <taxon>Eukaryota</taxon>
        <taxon>Sar</taxon>
        <taxon>Alveolata</taxon>
        <taxon>Apicomplexa</taxon>
        <taxon>Conoidasida</taxon>
        <taxon>Coccidia</taxon>
        <taxon>Eucoccidiorida</taxon>
        <taxon>Eimeriorina</taxon>
        <taxon>Cryptosporidiidae</taxon>
        <taxon>Cryptosporidium</taxon>
    </lineage>
</organism>
<reference evidence="2 3" key="3">
    <citation type="submission" date="2017-10" db="EMBL/GenBank/DDBJ databases">
        <title>Consistent, comparative and evidence-based genome annotation and re-annotation for the closely-related species, Cryptosporidium parvum, C. hominis and C. tyzzeri.</title>
        <authorList>
            <person name="Baptista R.P."/>
            <person name="Li Y."/>
            <person name="Sateriale A."/>
            <person name="Striepen B."/>
            <person name="Kissinger J.C."/>
        </authorList>
    </citation>
    <scope>NUCLEOTIDE SEQUENCE [LARGE SCALE GENOMIC DNA]</scope>
    <source>
        <strain evidence="2">30976</strain>
    </source>
</reference>
<dbReference type="AlphaFoldDB" id="A0A0S4THL7"/>
<dbReference type="Proteomes" id="UP001429100">
    <property type="component" value="Unassembled WGS sequence"/>
</dbReference>
<dbReference type="EMBL" id="JTAI01000013">
    <property type="protein sequence ID" value="PPS96899.1"/>
    <property type="molecule type" value="Genomic_DNA"/>
</dbReference>
<protein>
    <submittedName>
        <fullName evidence="1">Uncharacterized protein</fullName>
    </submittedName>
</protein>
<dbReference type="OrthoDB" id="343399at2759"/>